<keyword evidence="2" id="KW-1185">Reference proteome</keyword>
<dbReference type="EMBL" id="KV922933">
    <property type="protein sequence ID" value="PIN91602.1"/>
    <property type="molecule type" value="Genomic_DNA"/>
</dbReference>
<gene>
    <name evidence="1" type="ORF">AB205_0074360</name>
</gene>
<evidence type="ECO:0000313" key="2">
    <source>
        <dbReference type="Proteomes" id="UP000228934"/>
    </source>
</evidence>
<accession>A0A2G9NLL2</accession>
<name>A0A2G9NLL2_AQUCT</name>
<proteinExistence type="predicted"/>
<sequence>MRSLNVRYITEALYSIPHYVRAKTFLSPTQSTIQRNKFSFTALYILGFRICDHHVQQTFPKLQTALLKSSKQKSVRSS</sequence>
<reference evidence="2" key="1">
    <citation type="journal article" date="2017" name="Nat. Commun.">
        <title>The North American bullfrog draft genome provides insight into hormonal regulation of long noncoding RNA.</title>
        <authorList>
            <person name="Hammond S.A."/>
            <person name="Warren R.L."/>
            <person name="Vandervalk B.P."/>
            <person name="Kucuk E."/>
            <person name="Khan H."/>
            <person name="Gibb E.A."/>
            <person name="Pandoh P."/>
            <person name="Kirk H."/>
            <person name="Zhao Y."/>
            <person name="Jones M."/>
            <person name="Mungall A.J."/>
            <person name="Coope R."/>
            <person name="Pleasance S."/>
            <person name="Moore R.A."/>
            <person name="Holt R.A."/>
            <person name="Round J.M."/>
            <person name="Ohora S."/>
            <person name="Walle B.V."/>
            <person name="Veldhoen N."/>
            <person name="Helbing C.C."/>
            <person name="Birol I."/>
        </authorList>
    </citation>
    <scope>NUCLEOTIDE SEQUENCE [LARGE SCALE GENOMIC DNA]</scope>
</reference>
<protein>
    <submittedName>
        <fullName evidence="1">Uncharacterized protein</fullName>
    </submittedName>
</protein>
<organism evidence="1 2">
    <name type="scientific">Aquarana catesbeiana</name>
    <name type="common">American bullfrog</name>
    <name type="synonym">Rana catesbeiana</name>
    <dbReference type="NCBI Taxonomy" id="8400"/>
    <lineage>
        <taxon>Eukaryota</taxon>
        <taxon>Metazoa</taxon>
        <taxon>Chordata</taxon>
        <taxon>Craniata</taxon>
        <taxon>Vertebrata</taxon>
        <taxon>Euteleostomi</taxon>
        <taxon>Amphibia</taxon>
        <taxon>Batrachia</taxon>
        <taxon>Anura</taxon>
        <taxon>Neobatrachia</taxon>
        <taxon>Ranoidea</taxon>
        <taxon>Ranidae</taxon>
        <taxon>Aquarana</taxon>
    </lineage>
</organism>
<dbReference type="Proteomes" id="UP000228934">
    <property type="component" value="Unassembled WGS sequence"/>
</dbReference>
<dbReference type="AlphaFoldDB" id="A0A2G9NLL2"/>
<evidence type="ECO:0000313" key="1">
    <source>
        <dbReference type="EMBL" id="PIN91602.1"/>
    </source>
</evidence>